<evidence type="ECO:0000313" key="2">
    <source>
        <dbReference type="EMBL" id="KAG0547967.1"/>
    </source>
</evidence>
<gene>
    <name evidence="2" type="ORF">BDA96_01G126400</name>
</gene>
<reference evidence="2" key="2">
    <citation type="submission" date="2020-10" db="EMBL/GenBank/DDBJ databases">
        <authorList>
            <person name="Cooper E.A."/>
            <person name="Brenton Z.W."/>
            <person name="Flinn B.S."/>
            <person name="Jenkins J."/>
            <person name="Shu S."/>
            <person name="Flowers D."/>
            <person name="Luo F."/>
            <person name="Wang Y."/>
            <person name="Xia P."/>
            <person name="Barry K."/>
            <person name="Daum C."/>
            <person name="Lipzen A."/>
            <person name="Yoshinaga Y."/>
            <person name="Schmutz J."/>
            <person name="Saski C."/>
            <person name="Vermerris W."/>
            <person name="Kresovich S."/>
        </authorList>
    </citation>
    <scope>NUCLEOTIDE SEQUENCE</scope>
</reference>
<organism evidence="2 3">
    <name type="scientific">Sorghum bicolor</name>
    <name type="common">Sorghum</name>
    <name type="synonym">Sorghum vulgare</name>
    <dbReference type="NCBI Taxonomy" id="4558"/>
    <lineage>
        <taxon>Eukaryota</taxon>
        <taxon>Viridiplantae</taxon>
        <taxon>Streptophyta</taxon>
        <taxon>Embryophyta</taxon>
        <taxon>Tracheophyta</taxon>
        <taxon>Spermatophyta</taxon>
        <taxon>Magnoliopsida</taxon>
        <taxon>Liliopsida</taxon>
        <taxon>Poales</taxon>
        <taxon>Poaceae</taxon>
        <taxon>PACMAD clade</taxon>
        <taxon>Panicoideae</taxon>
        <taxon>Andropogonodae</taxon>
        <taxon>Andropogoneae</taxon>
        <taxon>Sorghinae</taxon>
        <taxon>Sorghum</taxon>
    </lineage>
</organism>
<evidence type="ECO:0000313" key="3">
    <source>
        <dbReference type="Proteomes" id="UP000807115"/>
    </source>
</evidence>
<feature type="compositionally biased region" description="Polar residues" evidence="1">
    <location>
        <begin position="1"/>
        <end position="13"/>
    </location>
</feature>
<accession>A0A921RXF3</accession>
<reference evidence="2" key="1">
    <citation type="journal article" date="2019" name="BMC Genomics">
        <title>A new reference genome for Sorghum bicolor reveals high levels of sequence similarity between sweet and grain genotypes: implications for the genetics of sugar metabolism.</title>
        <authorList>
            <person name="Cooper E.A."/>
            <person name="Brenton Z.W."/>
            <person name="Flinn B.S."/>
            <person name="Jenkins J."/>
            <person name="Shu S."/>
            <person name="Flowers D."/>
            <person name="Luo F."/>
            <person name="Wang Y."/>
            <person name="Xia P."/>
            <person name="Barry K."/>
            <person name="Daum C."/>
            <person name="Lipzen A."/>
            <person name="Yoshinaga Y."/>
            <person name="Schmutz J."/>
            <person name="Saski C."/>
            <person name="Vermerris W."/>
            <person name="Kresovich S."/>
        </authorList>
    </citation>
    <scope>NUCLEOTIDE SEQUENCE</scope>
</reference>
<protein>
    <submittedName>
        <fullName evidence="2">Uncharacterized protein</fullName>
    </submittedName>
</protein>
<dbReference type="EMBL" id="CM027680">
    <property type="protein sequence ID" value="KAG0547967.1"/>
    <property type="molecule type" value="Genomic_DNA"/>
</dbReference>
<feature type="region of interest" description="Disordered" evidence="1">
    <location>
        <begin position="1"/>
        <end position="34"/>
    </location>
</feature>
<evidence type="ECO:0000256" key="1">
    <source>
        <dbReference type="SAM" id="MobiDB-lite"/>
    </source>
</evidence>
<dbReference type="Proteomes" id="UP000807115">
    <property type="component" value="Chromosome 1"/>
</dbReference>
<proteinExistence type="predicted"/>
<name>A0A921RXF3_SORBI</name>
<feature type="compositionally biased region" description="Basic residues" evidence="1">
    <location>
        <begin position="22"/>
        <end position="34"/>
    </location>
</feature>
<comment type="caution">
    <text evidence="2">The sequence shown here is derived from an EMBL/GenBank/DDBJ whole genome shotgun (WGS) entry which is preliminary data.</text>
</comment>
<sequence length="113" mass="12755">MDGRTVSASTLNSEELEDRASGHGRRRRRRRRRRTVPCNMLNSVAYANGYSSASIIGLRRCMLGTHCIDDSDLAETTRERPQSWWPTTHHTCMQPPANGCHCQSQHGASSDVW</sequence>
<dbReference type="AlphaFoldDB" id="A0A921RXF3"/>